<evidence type="ECO:0000256" key="4">
    <source>
        <dbReference type="ARBA" id="ARBA00006484"/>
    </source>
</evidence>
<comment type="subcellular location">
    <subcellularLocation>
        <location evidence="1">Endoplasmic reticulum</location>
    </subcellularLocation>
</comment>
<evidence type="ECO:0000256" key="12">
    <source>
        <dbReference type="ARBA" id="ARBA00050489"/>
    </source>
</evidence>
<comment type="caution">
    <text evidence="17">The sequence shown here is derived from an EMBL/GenBank/DDBJ whole genome shotgun (WGS) entry which is preliminary data.</text>
</comment>
<evidence type="ECO:0000313" key="18">
    <source>
        <dbReference type="Proteomes" id="UP001604336"/>
    </source>
</evidence>
<dbReference type="GO" id="GO:0047560">
    <property type="term" value="F:3-dehydrosphinganine reductase activity"/>
    <property type="evidence" value="ECO:0007669"/>
    <property type="project" value="UniProtKB-EC"/>
</dbReference>
<dbReference type="PRINTS" id="PR00081">
    <property type="entry name" value="GDHRDH"/>
</dbReference>
<feature type="transmembrane region" description="Helical" evidence="15">
    <location>
        <begin position="6"/>
        <end position="27"/>
    </location>
</feature>
<dbReference type="Pfam" id="PF00106">
    <property type="entry name" value="adh_short"/>
    <property type="match status" value="1"/>
</dbReference>
<feature type="domain" description="DOG1" evidence="16">
    <location>
        <begin position="304"/>
        <end position="463"/>
    </location>
</feature>
<dbReference type="Gene3D" id="3.40.50.720">
    <property type="entry name" value="NAD(P)-binding Rossmann-like Domain"/>
    <property type="match status" value="1"/>
</dbReference>
<dbReference type="PANTHER" id="PTHR43550">
    <property type="entry name" value="3-KETODIHYDROSPHINGOSINE REDUCTASE"/>
    <property type="match status" value="1"/>
</dbReference>
<dbReference type="PROSITE" id="PS00061">
    <property type="entry name" value="ADH_SHORT"/>
    <property type="match status" value="1"/>
</dbReference>
<dbReference type="CDD" id="cd08939">
    <property type="entry name" value="KDSR-like_SDR_c"/>
    <property type="match status" value="1"/>
</dbReference>
<dbReference type="FunFam" id="3.40.50.720:FF:000165">
    <property type="entry name" value="3-ketodihydrosphingosine reductase"/>
    <property type="match status" value="1"/>
</dbReference>
<dbReference type="InterPro" id="IPR002347">
    <property type="entry name" value="SDR_fam"/>
</dbReference>
<dbReference type="GO" id="GO:0030148">
    <property type="term" value="P:sphingolipid biosynthetic process"/>
    <property type="evidence" value="ECO:0007669"/>
    <property type="project" value="UniProtKB-ARBA"/>
</dbReference>
<evidence type="ECO:0000256" key="10">
    <source>
        <dbReference type="ARBA" id="ARBA00023098"/>
    </source>
</evidence>
<evidence type="ECO:0000256" key="8">
    <source>
        <dbReference type="ARBA" id="ARBA00022919"/>
    </source>
</evidence>
<dbReference type="PROSITE" id="PS51806">
    <property type="entry name" value="DOG1"/>
    <property type="match status" value="1"/>
</dbReference>
<dbReference type="InterPro" id="IPR045022">
    <property type="entry name" value="KDSR-like"/>
</dbReference>
<evidence type="ECO:0000313" key="17">
    <source>
        <dbReference type="EMBL" id="KAL2469944.1"/>
    </source>
</evidence>
<evidence type="ECO:0000256" key="1">
    <source>
        <dbReference type="ARBA" id="ARBA00004240"/>
    </source>
</evidence>
<keyword evidence="10" id="KW-0443">Lipid metabolism</keyword>
<reference evidence="18" key="1">
    <citation type="submission" date="2024-07" db="EMBL/GenBank/DDBJ databases">
        <title>Two chromosome-level genome assemblies of Korean endemic species Abeliophyllum distichum and Forsythia ovata (Oleaceae).</title>
        <authorList>
            <person name="Jang H."/>
        </authorList>
    </citation>
    <scope>NUCLEOTIDE SEQUENCE [LARGE SCALE GENOMIC DNA]</scope>
</reference>
<proteinExistence type="inferred from homology"/>
<sequence>MADAYFSLLSLILVLPLSLLILLYFIVRPRPVRIPIKNRHVFITGGSSGIGLALAHQCAQQGADVTLLARNVSKLEEAKESIKLATGRDVRIFSADVREYESIVKVVEEVGEIDVLVCNHGVYVPQELESQELEEIRFMIDVNLMGTFHLIKAALPGMKKNRAERGPGSIAIMSSQAGQVGIYGYTAYSASKFGLRGMAEALQQEIIADNIHVSLIFPPDTETPGFVEENKRRPQLTSIIAASSGAMKADEVAKKSIDGIKSGTFIVPCNFEGFLLSVATAGLCPQRSFLMAFVEHREVVCTKEIVGNQKFGCAVRCSRRIWDHAGSIVAACSKLVDGSFSTEDAEGLALRQGLRLIKTSDCALQLWSALGGEIPPFASWRSSLEDAFLWIGGWWPSMTFHLLYSKSGLQLEARLAEFIRGLSTGDLGDLSPCQLQLVNELQKNTIMKEKDSTEKYAKLQETS</sequence>
<evidence type="ECO:0000256" key="14">
    <source>
        <dbReference type="ARBA" id="ARBA00083783"/>
    </source>
</evidence>
<accession>A0ABD1Q440</accession>
<comment type="similarity">
    <text evidence="4">Belongs to the short-chain dehydrogenases/reductases (SDR) family.</text>
</comment>
<dbReference type="PANTHER" id="PTHR43550:SF3">
    <property type="entry name" value="3-KETODIHYDROSPHINGOSINE REDUCTASE"/>
    <property type="match status" value="1"/>
</dbReference>
<protein>
    <recommendedName>
        <fullName evidence="11">3-dehydrosphinganine reductase</fullName>
        <ecNumber evidence="11">1.1.1.102</ecNumber>
    </recommendedName>
    <alternativeName>
        <fullName evidence="14">3-ketodihydrosphingosine reductase</fullName>
    </alternativeName>
    <alternativeName>
        <fullName evidence="13">3-ketosphinganine reductase</fullName>
    </alternativeName>
</protein>
<keyword evidence="15" id="KW-0812">Transmembrane</keyword>
<name>A0ABD1Q440_9LAMI</name>
<evidence type="ECO:0000256" key="15">
    <source>
        <dbReference type="SAM" id="Phobius"/>
    </source>
</evidence>
<dbReference type="AlphaFoldDB" id="A0ABD1Q440"/>
<gene>
    <name evidence="17" type="ORF">Adt_38080</name>
</gene>
<evidence type="ECO:0000256" key="5">
    <source>
        <dbReference type="ARBA" id="ARBA00022741"/>
    </source>
</evidence>
<comment type="catalytic activity">
    <reaction evidence="12">
        <text>sphinganine + NADP(+) = 3-oxosphinganine + NADPH + H(+)</text>
        <dbReference type="Rhea" id="RHEA:22640"/>
        <dbReference type="ChEBI" id="CHEBI:15378"/>
        <dbReference type="ChEBI" id="CHEBI:57783"/>
        <dbReference type="ChEBI" id="CHEBI:57817"/>
        <dbReference type="ChEBI" id="CHEBI:58299"/>
        <dbReference type="ChEBI" id="CHEBI:58349"/>
        <dbReference type="EC" id="1.1.1.102"/>
    </reaction>
</comment>
<evidence type="ECO:0000256" key="3">
    <source>
        <dbReference type="ARBA" id="ARBA00004991"/>
    </source>
</evidence>
<comment type="pathway">
    <text evidence="2">Lipid metabolism; sphingolipid metabolism.</text>
</comment>
<organism evidence="17 18">
    <name type="scientific">Abeliophyllum distichum</name>
    <dbReference type="NCBI Taxonomy" id="126358"/>
    <lineage>
        <taxon>Eukaryota</taxon>
        <taxon>Viridiplantae</taxon>
        <taxon>Streptophyta</taxon>
        <taxon>Embryophyta</taxon>
        <taxon>Tracheophyta</taxon>
        <taxon>Spermatophyta</taxon>
        <taxon>Magnoliopsida</taxon>
        <taxon>eudicotyledons</taxon>
        <taxon>Gunneridae</taxon>
        <taxon>Pentapetalae</taxon>
        <taxon>asterids</taxon>
        <taxon>lamiids</taxon>
        <taxon>Lamiales</taxon>
        <taxon>Oleaceae</taxon>
        <taxon>Forsythieae</taxon>
        <taxon>Abeliophyllum</taxon>
    </lineage>
</organism>
<keyword evidence="7" id="KW-0521">NADP</keyword>
<dbReference type="GO" id="GO:0005789">
    <property type="term" value="C:endoplasmic reticulum membrane"/>
    <property type="evidence" value="ECO:0007669"/>
    <property type="project" value="UniProtKB-ARBA"/>
</dbReference>
<dbReference type="Proteomes" id="UP001604336">
    <property type="component" value="Unassembled WGS sequence"/>
</dbReference>
<dbReference type="InterPro" id="IPR020904">
    <property type="entry name" value="Sc_DH/Rdtase_CS"/>
</dbReference>
<evidence type="ECO:0000256" key="9">
    <source>
        <dbReference type="ARBA" id="ARBA00023002"/>
    </source>
</evidence>
<evidence type="ECO:0000259" key="16">
    <source>
        <dbReference type="PROSITE" id="PS51806"/>
    </source>
</evidence>
<dbReference type="SUPFAM" id="SSF51735">
    <property type="entry name" value="NAD(P)-binding Rossmann-fold domains"/>
    <property type="match status" value="1"/>
</dbReference>
<evidence type="ECO:0000256" key="13">
    <source>
        <dbReference type="ARBA" id="ARBA00081952"/>
    </source>
</evidence>
<keyword evidence="9" id="KW-0560">Oxidoreductase</keyword>
<comment type="pathway">
    <text evidence="3">Sphingolipid metabolism.</text>
</comment>
<keyword evidence="15" id="KW-1133">Transmembrane helix</keyword>
<dbReference type="Pfam" id="PF14144">
    <property type="entry name" value="DOG1"/>
    <property type="match status" value="1"/>
</dbReference>
<evidence type="ECO:0000256" key="6">
    <source>
        <dbReference type="ARBA" id="ARBA00022824"/>
    </source>
</evidence>
<keyword evidence="5" id="KW-0547">Nucleotide-binding</keyword>
<keyword evidence="15" id="KW-0472">Membrane</keyword>
<keyword evidence="18" id="KW-1185">Reference proteome</keyword>
<dbReference type="InterPro" id="IPR036291">
    <property type="entry name" value="NAD(P)-bd_dom_sf"/>
</dbReference>
<dbReference type="EMBL" id="JBFOLK010000012">
    <property type="protein sequence ID" value="KAL2469944.1"/>
    <property type="molecule type" value="Genomic_DNA"/>
</dbReference>
<evidence type="ECO:0000256" key="7">
    <source>
        <dbReference type="ARBA" id="ARBA00022857"/>
    </source>
</evidence>
<keyword evidence="6" id="KW-0256">Endoplasmic reticulum</keyword>
<evidence type="ECO:0000256" key="2">
    <source>
        <dbReference type="ARBA" id="ARBA00004760"/>
    </source>
</evidence>
<evidence type="ECO:0000256" key="11">
    <source>
        <dbReference type="ARBA" id="ARBA00026112"/>
    </source>
</evidence>
<dbReference type="GO" id="GO:0000166">
    <property type="term" value="F:nucleotide binding"/>
    <property type="evidence" value="ECO:0007669"/>
    <property type="project" value="UniProtKB-KW"/>
</dbReference>
<dbReference type="EC" id="1.1.1.102" evidence="11"/>
<keyword evidence="8" id="KW-0746">Sphingolipid metabolism</keyword>
<dbReference type="InterPro" id="IPR025422">
    <property type="entry name" value="TGA_domain"/>
</dbReference>